<evidence type="ECO:0000256" key="1">
    <source>
        <dbReference type="ARBA" id="ARBA00000142"/>
    </source>
</evidence>
<evidence type="ECO:0000256" key="4">
    <source>
        <dbReference type="ARBA" id="ARBA00022679"/>
    </source>
</evidence>
<keyword evidence="3 7" id="KW-0489">Methyltransferase</keyword>
<dbReference type="PROSITE" id="PS51625">
    <property type="entry name" value="SAM_MT_TRMB"/>
    <property type="match status" value="1"/>
</dbReference>
<dbReference type="EMBL" id="AYUF01000341">
    <property type="protein sequence ID" value="ETK02522.1"/>
    <property type="molecule type" value="Genomic_DNA"/>
</dbReference>
<comment type="function">
    <text evidence="2 7">Catalyzes the formation of N(7)-methylguanine at position 46 (m7G46) in tRNA.</text>
</comment>
<feature type="binding site" evidence="7">
    <location>
        <position position="105"/>
    </location>
    <ligand>
        <name>S-adenosyl-L-methionine</name>
        <dbReference type="ChEBI" id="CHEBI:59789"/>
    </ligand>
</feature>
<dbReference type="PATRIC" id="fig|1411148.3.peg.508"/>
<gene>
    <name evidence="7" type="primary">trmB</name>
    <name evidence="8" type="ORF">N425_03815</name>
</gene>
<sequence>MSRNKLQKFAEMEALPNVFQYPYAALAEGGGCPLKGRWREAAFGGRPGRIVLELGCGRGEYTLGLAERHPDANFVGIDVKGARMWAGARVAAARQMGNVAFLRTDIELLASFFEPGEVDALWITFPDPQMQKARKRLTSTRFMALYSGILPREGGRVHLKTDSPFLFAYTCEMLRANQLEAAPCTADLYADTADTSLDEARAIRTHYEQQWLDRGLTIKYLSFCLTPREAWIEPEVEIERDAYRSYGRGQLSPTRPVRSRRSSR</sequence>
<evidence type="ECO:0000313" key="9">
    <source>
        <dbReference type="Proteomes" id="UP000018837"/>
    </source>
</evidence>
<dbReference type="PANTHER" id="PTHR23417">
    <property type="entry name" value="3-DEOXY-D-MANNO-OCTULOSONIC-ACID TRANSFERASE/TRNA GUANINE-N 7 - -METHYLTRANSFERASE"/>
    <property type="match status" value="1"/>
</dbReference>
<dbReference type="UniPathway" id="UPA00989"/>
<dbReference type="SUPFAM" id="SSF53335">
    <property type="entry name" value="S-adenosyl-L-methionine-dependent methyltransferases"/>
    <property type="match status" value="1"/>
</dbReference>
<protein>
    <recommendedName>
        <fullName evidence="7">tRNA (guanine-N(7)-)-methyltransferase</fullName>
        <ecNumber evidence="7">2.1.1.33</ecNumber>
    </recommendedName>
    <alternativeName>
        <fullName evidence="7">tRNA (guanine(46)-N(7))-methyltransferase</fullName>
    </alternativeName>
    <alternativeName>
        <fullName evidence="7">tRNA(m7G46)-methyltransferase</fullName>
    </alternativeName>
</protein>
<reference evidence="8 9" key="1">
    <citation type="submission" date="2013-11" db="EMBL/GenBank/DDBJ databases">
        <title>Single cell genomics of uncultured Tannerella BU063 (oral taxon 286).</title>
        <authorList>
            <person name="Beall C.J."/>
            <person name="Campbell A.G."/>
            <person name="Griffen A.L."/>
            <person name="Podar M."/>
            <person name="Leys E.J."/>
        </authorList>
    </citation>
    <scope>NUCLEOTIDE SEQUENCE [LARGE SCALE GENOMIC DNA]</scope>
    <source>
        <strain evidence="8">Cell 2</strain>
    </source>
</reference>
<evidence type="ECO:0000256" key="6">
    <source>
        <dbReference type="ARBA" id="ARBA00022694"/>
    </source>
</evidence>
<dbReference type="InterPro" id="IPR003358">
    <property type="entry name" value="tRNA_(Gua-N-7)_MeTrfase_Trmb"/>
</dbReference>
<feature type="binding site" evidence="7">
    <location>
        <begin position="205"/>
        <end position="208"/>
    </location>
    <ligand>
        <name>substrate</name>
    </ligand>
</feature>
<dbReference type="NCBIfam" id="NF001080">
    <property type="entry name" value="PRK00121.2-2"/>
    <property type="match status" value="1"/>
</dbReference>
<evidence type="ECO:0000256" key="5">
    <source>
        <dbReference type="ARBA" id="ARBA00022691"/>
    </source>
</evidence>
<feature type="binding site" evidence="7">
    <location>
        <position position="78"/>
    </location>
    <ligand>
        <name>S-adenosyl-L-methionine</name>
        <dbReference type="ChEBI" id="CHEBI:59789"/>
    </ligand>
</feature>
<evidence type="ECO:0000256" key="2">
    <source>
        <dbReference type="ARBA" id="ARBA00003015"/>
    </source>
</evidence>
<comment type="pathway">
    <text evidence="7">tRNA modification; N(7)-methylguanine-tRNA biosynthesis.</text>
</comment>
<comment type="catalytic activity">
    <reaction evidence="1 7">
        <text>guanosine(46) in tRNA + S-adenosyl-L-methionine = N(7)-methylguanosine(46) in tRNA + S-adenosyl-L-homocysteine</text>
        <dbReference type="Rhea" id="RHEA:42708"/>
        <dbReference type="Rhea" id="RHEA-COMP:10188"/>
        <dbReference type="Rhea" id="RHEA-COMP:10189"/>
        <dbReference type="ChEBI" id="CHEBI:57856"/>
        <dbReference type="ChEBI" id="CHEBI:59789"/>
        <dbReference type="ChEBI" id="CHEBI:74269"/>
        <dbReference type="ChEBI" id="CHEBI:74480"/>
        <dbReference type="EC" id="2.1.1.33"/>
    </reaction>
</comment>
<comment type="caution">
    <text evidence="8">The sequence shown here is derived from an EMBL/GenBank/DDBJ whole genome shotgun (WGS) entry which is preliminary data.</text>
</comment>
<keyword evidence="5 7" id="KW-0949">S-adenosyl-L-methionine</keyword>
<dbReference type="PANTHER" id="PTHR23417:SF14">
    <property type="entry name" value="PENTACOTRIPEPTIDE-REPEAT REGION OF PRORP DOMAIN-CONTAINING PROTEIN"/>
    <property type="match status" value="1"/>
</dbReference>
<dbReference type="AlphaFoldDB" id="W2C7M4"/>
<dbReference type="CDD" id="cd02440">
    <property type="entry name" value="AdoMet_MTases"/>
    <property type="match status" value="1"/>
</dbReference>
<evidence type="ECO:0000256" key="7">
    <source>
        <dbReference type="HAMAP-Rule" id="MF_01057"/>
    </source>
</evidence>
<accession>W2C7M4</accession>
<feature type="binding site" evidence="7">
    <location>
        <position position="53"/>
    </location>
    <ligand>
        <name>S-adenosyl-L-methionine</name>
        <dbReference type="ChEBI" id="CHEBI:59789"/>
    </ligand>
</feature>
<dbReference type="InterPro" id="IPR029063">
    <property type="entry name" value="SAM-dependent_MTases_sf"/>
</dbReference>
<dbReference type="Pfam" id="PF02390">
    <property type="entry name" value="Methyltransf_4"/>
    <property type="match status" value="1"/>
</dbReference>
<keyword evidence="6 7" id="KW-0819">tRNA processing</keyword>
<keyword evidence="4 7" id="KW-0808">Transferase</keyword>
<evidence type="ECO:0000256" key="3">
    <source>
        <dbReference type="ARBA" id="ARBA00022603"/>
    </source>
</evidence>
<feature type="binding site" evidence="7">
    <location>
        <position position="162"/>
    </location>
    <ligand>
        <name>substrate</name>
    </ligand>
</feature>
<dbReference type="EC" id="2.1.1.33" evidence="7"/>
<dbReference type="Gene3D" id="3.40.50.150">
    <property type="entry name" value="Vaccinia Virus protein VP39"/>
    <property type="match status" value="1"/>
</dbReference>
<proteinExistence type="inferred from homology"/>
<organism evidence="8 9">
    <name type="scientific">Tannerella sp. oral taxon BU063 isolate Cell 2</name>
    <dbReference type="NCBI Taxonomy" id="1411148"/>
    <lineage>
        <taxon>Bacteria</taxon>
        <taxon>Pseudomonadati</taxon>
        <taxon>Bacteroidota</taxon>
        <taxon>Bacteroidia</taxon>
        <taxon>Bacteroidales</taxon>
        <taxon>Tannerellaceae</taxon>
        <taxon>Tannerella</taxon>
    </lineage>
</organism>
<dbReference type="InterPro" id="IPR055361">
    <property type="entry name" value="tRNA_methyltr_TrmB_bact"/>
</dbReference>
<comment type="caution">
    <text evidence="7">Lacks conserved residue(s) required for the propagation of feature annotation.</text>
</comment>
<name>W2C7M4_9BACT</name>
<dbReference type="GO" id="GO:0043527">
    <property type="term" value="C:tRNA methyltransferase complex"/>
    <property type="evidence" value="ECO:0007669"/>
    <property type="project" value="TreeGrafter"/>
</dbReference>
<dbReference type="HAMAP" id="MF_01057">
    <property type="entry name" value="tRNA_methyltr_TrmB"/>
    <property type="match status" value="1"/>
</dbReference>
<comment type="similarity">
    <text evidence="7">Belongs to the class I-like SAM-binding methyltransferase superfamily. TrmB family.</text>
</comment>
<evidence type="ECO:0000313" key="8">
    <source>
        <dbReference type="EMBL" id="ETK02522.1"/>
    </source>
</evidence>
<dbReference type="GO" id="GO:0008176">
    <property type="term" value="F:tRNA (guanine(46)-N7)-methyltransferase activity"/>
    <property type="evidence" value="ECO:0007669"/>
    <property type="project" value="UniProtKB-UniRule"/>
</dbReference>
<dbReference type="Proteomes" id="UP000018837">
    <property type="component" value="Unassembled WGS sequence"/>
</dbReference>
<feature type="binding site" evidence="7">
    <location>
        <position position="127"/>
    </location>
    <ligand>
        <name>S-adenosyl-L-methionine</name>
        <dbReference type="ChEBI" id="CHEBI:59789"/>
    </ligand>
</feature>